<name>A0A450UEJ5_9GAMM</name>
<evidence type="ECO:0000256" key="1">
    <source>
        <dbReference type="SAM" id="Phobius"/>
    </source>
</evidence>
<dbReference type="AlphaFoldDB" id="A0A450UEJ5"/>
<keyword evidence="1" id="KW-1133">Transmembrane helix</keyword>
<feature type="transmembrane region" description="Helical" evidence="1">
    <location>
        <begin position="55"/>
        <end position="74"/>
    </location>
</feature>
<proteinExistence type="predicted"/>
<reference evidence="2" key="1">
    <citation type="submission" date="2019-02" db="EMBL/GenBank/DDBJ databases">
        <authorList>
            <person name="Gruber-Vodicka R. H."/>
            <person name="Seah K. B. B."/>
        </authorList>
    </citation>
    <scope>NUCLEOTIDE SEQUENCE</scope>
    <source>
        <strain evidence="2">BECK_M7</strain>
    </source>
</reference>
<feature type="transmembrane region" description="Helical" evidence="1">
    <location>
        <begin position="126"/>
        <end position="151"/>
    </location>
</feature>
<feature type="transmembrane region" description="Helical" evidence="1">
    <location>
        <begin position="12"/>
        <end position="35"/>
    </location>
</feature>
<keyword evidence="1" id="KW-0472">Membrane</keyword>
<accession>A0A450UEJ5</accession>
<gene>
    <name evidence="2" type="ORF">BECKLFY1418B_GA0070995_10236</name>
</gene>
<dbReference type="EMBL" id="CAADFF010000023">
    <property type="protein sequence ID" value="VFJ90986.1"/>
    <property type="molecule type" value="Genomic_DNA"/>
</dbReference>
<keyword evidence="1" id="KW-0812">Transmembrane</keyword>
<protein>
    <submittedName>
        <fullName evidence="2">Uncharacterized membrane protein</fullName>
    </submittedName>
</protein>
<organism evidence="2">
    <name type="scientific">Candidatus Kentrum sp. LFY</name>
    <dbReference type="NCBI Taxonomy" id="2126342"/>
    <lineage>
        <taxon>Bacteria</taxon>
        <taxon>Pseudomonadati</taxon>
        <taxon>Pseudomonadota</taxon>
        <taxon>Gammaproteobacteria</taxon>
        <taxon>Candidatus Kentrum</taxon>
    </lineage>
</organism>
<feature type="transmembrane region" description="Helical" evidence="1">
    <location>
        <begin position="86"/>
        <end position="105"/>
    </location>
</feature>
<sequence>MSYNYFVLAKILHVIAVVIWIGGVAFVTTVLIPALRKTQSPEERLKIFELLEGKFSLQAKFTTLLTGATGFYMLHAMNAWSSSMQWWVYPMIFVWALFTVVLFVLEPLFLHKQFHKRATTDSEKTFFVLQIMHIVLLTISLLVIFCVVAGVRGLLF</sequence>
<evidence type="ECO:0000313" key="2">
    <source>
        <dbReference type="EMBL" id="VFJ90986.1"/>
    </source>
</evidence>